<evidence type="ECO:0000313" key="2">
    <source>
        <dbReference type="Proteomes" id="UP000499080"/>
    </source>
</evidence>
<dbReference type="Proteomes" id="UP000499080">
    <property type="component" value="Unassembled WGS sequence"/>
</dbReference>
<sequence length="133" mass="16071">MRLSLRESARLVISETVIFWKKARIPFREFQHCIVKLEALYNEWRMLQKHSKRKSETQEQKEQNFKQKLEDLLDIAHSNALIIITIEEDRQFLISQRQKGRIGVLRGIDKRTDEKEKRILKRLSAEEQRLKKN</sequence>
<organism evidence="1 2">
    <name type="scientific">Araneus ventricosus</name>
    <name type="common">Orbweaver spider</name>
    <name type="synonym">Epeira ventricosa</name>
    <dbReference type="NCBI Taxonomy" id="182803"/>
    <lineage>
        <taxon>Eukaryota</taxon>
        <taxon>Metazoa</taxon>
        <taxon>Ecdysozoa</taxon>
        <taxon>Arthropoda</taxon>
        <taxon>Chelicerata</taxon>
        <taxon>Arachnida</taxon>
        <taxon>Araneae</taxon>
        <taxon>Araneomorphae</taxon>
        <taxon>Entelegynae</taxon>
        <taxon>Araneoidea</taxon>
        <taxon>Araneidae</taxon>
        <taxon>Araneus</taxon>
    </lineage>
</organism>
<gene>
    <name evidence="1" type="ORF">AVEN_93813_1</name>
</gene>
<name>A0A4Y2AXI4_ARAVE</name>
<keyword evidence="2" id="KW-1185">Reference proteome</keyword>
<proteinExistence type="predicted"/>
<comment type="caution">
    <text evidence="1">The sequence shown here is derived from an EMBL/GenBank/DDBJ whole genome shotgun (WGS) entry which is preliminary data.</text>
</comment>
<dbReference type="AlphaFoldDB" id="A0A4Y2AXI4"/>
<dbReference type="EMBL" id="BGPR01000039">
    <property type="protein sequence ID" value="GBL84771.1"/>
    <property type="molecule type" value="Genomic_DNA"/>
</dbReference>
<evidence type="ECO:0000313" key="1">
    <source>
        <dbReference type="EMBL" id="GBL84771.1"/>
    </source>
</evidence>
<dbReference type="OrthoDB" id="8044640at2759"/>
<protein>
    <submittedName>
        <fullName evidence="1">Uncharacterized protein</fullName>
    </submittedName>
</protein>
<accession>A0A4Y2AXI4</accession>
<reference evidence="1 2" key="1">
    <citation type="journal article" date="2019" name="Sci. Rep.">
        <title>Orb-weaving spider Araneus ventricosus genome elucidates the spidroin gene catalogue.</title>
        <authorList>
            <person name="Kono N."/>
            <person name="Nakamura H."/>
            <person name="Ohtoshi R."/>
            <person name="Moran D.A.P."/>
            <person name="Shinohara A."/>
            <person name="Yoshida Y."/>
            <person name="Fujiwara M."/>
            <person name="Mori M."/>
            <person name="Tomita M."/>
            <person name="Arakawa K."/>
        </authorList>
    </citation>
    <scope>NUCLEOTIDE SEQUENCE [LARGE SCALE GENOMIC DNA]</scope>
</reference>